<organism evidence="1">
    <name type="scientific">Anguilla anguilla</name>
    <name type="common">European freshwater eel</name>
    <name type="synonym">Muraena anguilla</name>
    <dbReference type="NCBI Taxonomy" id="7936"/>
    <lineage>
        <taxon>Eukaryota</taxon>
        <taxon>Metazoa</taxon>
        <taxon>Chordata</taxon>
        <taxon>Craniata</taxon>
        <taxon>Vertebrata</taxon>
        <taxon>Euteleostomi</taxon>
        <taxon>Actinopterygii</taxon>
        <taxon>Neopterygii</taxon>
        <taxon>Teleostei</taxon>
        <taxon>Anguilliformes</taxon>
        <taxon>Anguillidae</taxon>
        <taxon>Anguilla</taxon>
    </lineage>
</organism>
<dbReference type="EMBL" id="GBXM01019234">
    <property type="protein sequence ID" value="JAH89343.1"/>
    <property type="molecule type" value="Transcribed_RNA"/>
</dbReference>
<sequence length="31" mass="3390">MQGNTLSNVQQLNQSHIAKCFTSSSTVTHNL</sequence>
<protein>
    <submittedName>
        <fullName evidence="1">Uncharacterized protein</fullName>
    </submittedName>
</protein>
<evidence type="ECO:0000313" key="1">
    <source>
        <dbReference type="EMBL" id="JAH89343.1"/>
    </source>
</evidence>
<reference evidence="1" key="1">
    <citation type="submission" date="2014-11" db="EMBL/GenBank/DDBJ databases">
        <authorList>
            <person name="Amaro Gonzalez C."/>
        </authorList>
    </citation>
    <scope>NUCLEOTIDE SEQUENCE</scope>
</reference>
<accession>A0A0E9WIP3</accession>
<name>A0A0E9WIP3_ANGAN</name>
<reference evidence="1" key="2">
    <citation type="journal article" date="2015" name="Fish Shellfish Immunol.">
        <title>Early steps in the European eel (Anguilla anguilla)-Vibrio vulnificus interaction in the gills: Role of the RtxA13 toxin.</title>
        <authorList>
            <person name="Callol A."/>
            <person name="Pajuelo D."/>
            <person name="Ebbesson L."/>
            <person name="Teles M."/>
            <person name="MacKenzie S."/>
            <person name="Amaro C."/>
        </authorList>
    </citation>
    <scope>NUCLEOTIDE SEQUENCE</scope>
</reference>
<dbReference type="AlphaFoldDB" id="A0A0E9WIP3"/>
<proteinExistence type="predicted"/>